<organism evidence="1 2">
    <name type="scientific">Hyphomicrobium facile</name>
    <dbReference type="NCBI Taxonomy" id="51670"/>
    <lineage>
        <taxon>Bacteria</taxon>
        <taxon>Pseudomonadati</taxon>
        <taxon>Pseudomonadota</taxon>
        <taxon>Alphaproteobacteria</taxon>
        <taxon>Hyphomicrobiales</taxon>
        <taxon>Hyphomicrobiaceae</taxon>
        <taxon>Hyphomicrobium</taxon>
    </lineage>
</organism>
<accession>A0A1I7N328</accession>
<evidence type="ECO:0000313" key="2">
    <source>
        <dbReference type="Proteomes" id="UP000199423"/>
    </source>
</evidence>
<dbReference type="OrthoDB" id="9933549at2"/>
<gene>
    <name evidence="1" type="ORF">SAMN04488557_1164</name>
</gene>
<reference evidence="2" key="1">
    <citation type="submission" date="2016-10" db="EMBL/GenBank/DDBJ databases">
        <authorList>
            <person name="Varghese N."/>
            <person name="Submissions S."/>
        </authorList>
    </citation>
    <scope>NUCLEOTIDE SEQUENCE [LARGE SCALE GENOMIC DNA]</scope>
    <source>
        <strain evidence="2">DSM 1565</strain>
    </source>
</reference>
<dbReference type="RefSeq" id="WP_092865359.1">
    <property type="nucleotide sequence ID" value="NZ_FPCH01000001.1"/>
</dbReference>
<sequence length="91" mass="9483">MSARITFVLSAVIAAATGGLPHFNRAEAEPLKVPVAAHPLRVANPGSWKISTASLVTNGAKAVSGPVASETRRLDLSKLTMADFGDVEQSR</sequence>
<protein>
    <submittedName>
        <fullName evidence="1">Uncharacterized protein</fullName>
    </submittedName>
</protein>
<dbReference type="EMBL" id="FPCH01000001">
    <property type="protein sequence ID" value="SFV29079.1"/>
    <property type="molecule type" value="Genomic_DNA"/>
</dbReference>
<name>A0A1I7N328_9HYPH</name>
<dbReference type="Proteomes" id="UP000199423">
    <property type="component" value="Unassembled WGS sequence"/>
</dbReference>
<proteinExistence type="predicted"/>
<keyword evidence="2" id="KW-1185">Reference proteome</keyword>
<dbReference type="AlphaFoldDB" id="A0A1I7N328"/>
<evidence type="ECO:0000313" key="1">
    <source>
        <dbReference type="EMBL" id="SFV29079.1"/>
    </source>
</evidence>